<reference evidence="1" key="1">
    <citation type="submission" date="2022-05" db="EMBL/GenBank/DDBJ databases">
        <title>Using nanopore sequencing to obtain complete genomes from saliva samples.</title>
        <authorList>
            <person name="Baker J.L."/>
        </authorList>
    </citation>
    <scope>NUCLEOTIDE SEQUENCE</scope>
    <source>
        <strain evidence="1">JCVI-JB-Lp32</strain>
    </source>
</reference>
<sequence length="98" mass="11773">MHFLGVHFPLSEVKMGAYYINYYFHNIEYDDGFYGGEFSAPDYDVYCKFLYDRETKEFIDIWDNTQPIDEILPIPIWWLDNKLEKNGKLGKHESKVSY</sequence>
<protein>
    <submittedName>
        <fullName evidence="1">Uncharacterized protein</fullName>
    </submittedName>
</protein>
<dbReference type="AlphaFoldDB" id="A0A9E7ACB4"/>
<name>A0A9E7ACB4_9ACTN</name>
<accession>A0A9E7ACB4</accession>
<gene>
    <name evidence="1" type="ORF">M3I19_06780</name>
</gene>
<proteinExistence type="predicted"/>
<dbReference type="EMBL" id="CP097092">
    <property type="protein sequence ID" value="UQF77973.1"/>
    <property type="molecule type" value="Genomic_DNA"/>
</dbReference>
<evidence type="ECO:0000313" key="2">
    <source>
        <dbReference type="Proteomes" id="UP000831562"/>
    </source>
</evidence>
<organism evidence="1 2">
    <name type="scientific">Lancefieldella parvula</name>
    <dbReference type="NCBI Taxonomy" id="1382"/>
    <lineage>
        <taxon>Bacteria</taxon>
        <taxon>Bacillati</taxon>
        <taxon>Actinomycetota</taxon>
        <taxon>Coriobacteriia</taxon>
        <taxon>Coriobacteriales</taxon>
        <taxon>Atopobiaceae</taxon>
        <taxon>Lancefieldella</taxon>
    </lineage>
</organism>
<evidence type="ECO:0000313" key="1">
    <source>
        <dbReference type="EMBL" id="UQF77973.1"/>
    </source>
</evidence>
<dbReference type="Proteomes" id="UP000831562">
    <property type="component" value="Chromosome"/>
</dbReference>